<sequence length="162" mass="18655">MNRLHSLLLFLRYYYSKILLIIVLFPLVSVLCLSACSQPSLSSFTEFVDNDYTAAVHLGIEQACAHEVFGQQVVVTWSLPYRMRHLLPATMHLSVYYGDGKIEKLTYEVRQLSGYRIYCLKGEDFNERQGIISYKVSLSNGDKEIISRRHHLWMEVISVGDS</sequence>
<protein>
    <submittedName>
        <fullName evidence="1">Uncharacterized protein</fullName>
    </submittedName>
</protein>
<dbReference type="AlphaFoldDB" id="Q255D4"/>
<evidence type="ECO:0000313" key="2">
    <source>
        <dbReference type="Proteomes" id="UP000001260"/>
    </source>
</evidence>
<keyword evidence="2" id="KW-1185">Reference proteome</keyword>
<gene>
    <name evidence="1" type="ordered locus">CF0332</name>
</gene>
<dbReference type="STRING" id="264202.gene:10544148"/>
<name>Q255D4_CHLFF</name>
<accession>Q255D4</accession>
<dbReference type="EMBL" id="AP006861">
    <property type="protein sequence ID" value="BAE81104.1"/>
    <property type="molecule type" value="Genomic_DNA"/>
</dbReference>
<dbReference type="eggNOG" id="ENOG50336GM">
    <property type="taxonomic scope" value="Bacteria"/>
</dbReference>
<evidence type="ECO:0000313" key="1">
    <source>
        <dbReference type="EMBL" id="BAE81104.1"/>
    </source>
</evidence>
<reference evidence="1 2" key="1">
    <citation type="journal article" date="2006" name="DNA Res.">
        <title>Genome sequence of the cat pathogen, Chlamydophila felis.</title>
        <authorList>
            <person name="Azuma Y."/>
            <person name="Hirakawa H."/>
            <person name="Yamashita A."/>
            <person name="Cai Y."/>
            <person name="Rahman M.A."/>
            <person name="Suzuki H."/>
            <person name="Mitaku S."/>
            <person name="Toh H."/>
            <person name="Goto S."/>
            <person name="Murakami T."/>
            <person name="Sugi K."/>
            <person name="Hayashi H."/>
            <person name="Fukushi H."/>
            <person name="Hattori M."/>
            <person name="Kuhara S."/>
            <person name="Shirai M."/>
        </authorList>
    </citation>
    <scope>NUCLEOTIDE SEQUENCE [LARGE SCALE GENOMIC DNA]</scope>
    <source>
        <strain evidence="1 2">Fe/C-56</strain>
    </source>
</reference>
<proteinExistence type="predicted"/>
<dbReference type="KEGG" id="cfe:BAE81104.1"/>
<dbReference type="Proteomes" id="UP000001260">
    <property type="component" value="Chromosome"/>
</dbReference>
<dbReference type="HOGENOM" id="CLU_1666282_0_0_0"/>
<organism evidence="1 2">
    <name type="scientific">Chlamydia felis (strain Fe/C-56)</name>
    <name type="common">Chlamydophila felis</name>
    <dbReference type="NCBI Taxonomy" id="264202"/>
    <lineage>
        <taxon>Bacteria</taxon>
        <taxon>Pseudomonadati</taxon>
        <taxon>Chlamydiota</taxon>
        <taxon>Chlamydiia</taxon>
        <taxon>Chlamydiales</taxon>
        <taxon>Chlamydiaceae</taxon>
        <taxon>Chlamydia/Chlamydophila group</taxon>
        <taxon>Chlamydia</taxon>
    </lineage>
</organism>